<dbReference type="Proteomes" id="UP001374535">
    <property type="component" value="Chromosome 6"/>
</dbReference>
<reference evidence="1 2" key="1">
    <citation type="journal article" date="2023" name="Life. Sci Alliance">
        <title>Evolutionary insights into 3D genome organization and epigenetic landscape of Vigna mungo.</title>
        <authorList>
            <person name="Junaid A."/>
            <person name="Singh B."/>
            <person name="Bhatia S."/>
        </authorList>
    </citation>
    <scope>NUCLEOTIDE SEQUENCE [LARGE SCALE GENOMIC DNA]</scope>
    <source>
        <strain evidence="1">Urdbean</strain>
    </source>
</reference>
<evidence type="ECO:0000313" key="1">
    <source>
        <dbReference type="EMBL" id="WVZ08822.1"/>
    </source>
</evidence>
<protein>
    <submittedName>
        <fullName evidence="1">Uncharacterized protein</fullName>
    </submittedName>
</protein>
<accession>A0AAQ3RWH3</accession>
<gene>
    <name evidence="1" type="ORF">V8G54_022168</name>
</gene>
<dbReference type="EMBL" id="CP144695">
    <property type="protein sequence ID" value="WVZ08822.1"/>
    <property type="molecule type" value="Genomic_DNA"/>
</dbReference>
<evidence type="ECO:0000313" key="2">
    <source>
        <dbReference type="Proteomes" id="UP001374535"/>
    </source>
</evidence>
<sequence length="113" mass="12375">MQASYTFMSRGKGDLWKKKERFRGSPFSTIEIDLFLYAVSWVLRLFAVVSQVSMSAFMVSTNPGARQRSVLAAERKTAINIELLANDIVASPAVATSDEGAMGAGHDLSHHEP</sequence>
<organism evidence="1 2">
    <name type="scientific">Vigna mungo</name>
    <name type="common">Black gram</name>
    <name type="synonym">Phaseolus mungo</name>
    <dbReference type="NCBI Taxonomy" id="3915"/>
    <lineage>
        <taxon>Eukaryota</taxon>
        <taxon>Viridiplantae</taxon>
        <taxon>Streptophyta</taxon>
        <taxon>Embryophyta</taxon>
        <taxon>Tracheophyta</taxon>
        <taxon>Spermatophyta</taxon>
        <taxon>Magnoliopsida</taxon>
        <taxon>eudicotyledons</taxon>
        <taxon>Gunneridae</taxon>
        <taxon>Pentapetalae</taxon>
        <taxon>rosids</taxon>
        <taxon>fabids</taxon>
        <taxon>Fabales</taxon>
        <taxon>Fabaceae</taxon>
        <taxon>Papilionoideae</taxon>
        <taxon>50 kb inversion clade</taxon>
        <taxon>NPAAA clade</taxon>
        <taxon>indigoferoid/millettioid clade</taxon>
        <taxon>Phaseoleae</taxon>
        <taxon>Vigna</taxon>
    </lineage>
</organism>
<keyword evidence="2" id="KW-1185">Reference proteome</keyword>
<proteinExistence type="predicted"/>
<dbReference type="AlphaFoldDB" id="A0AAQ3RWH3"/>
<name>A0AAQ3RWH3_VIGMU</name>